<accession>A0ABW3TNC4</accession>
<dbReference type="EMBL" id="JBHTLY010000003">
    <property type="protein sequence ID" value="MFD1201982.1"/>
    <property type="molecule type" value="Genomic_DNA"/>
</dbReference>
<dbReference type="RefSeq" id="WP_343961862.1">
    <property type="nucleotide sequence ID" value="NZ_BAAAKZ010000013.1"/>
</dbReference>
<proteinExistence type="predicted"/>
<reference evidence="2" key="1">
    <citation type="journal article" date="2019" name="Int. J. Syst. Evol. Microbiol.">
        <title>The Global Catalogue of Microorganisms (GCM) 10K type strain sequencing project: providing services to taxonomists for standard genome sequencing and annotation.</title>
        <authorList>
            <consortium name="The Broad Institute Genomics Platform"/>
            <consortium name="The Broad Institute Genome Sequencing Center for Infectious Disease"/>
            <person name="Wu L."/>
            <person name="Ma J."/>
        </authorList>
    </citation>
    <scope>NUCLEOTIDE SEQUENCE [LARGE SCALE GENOMIC DNA]</scope>
    <source>
        <strain evidence="2">CCUG 50213</strain>
    </source>
</reference>
<sequence length="116" mass="12733">MTNGTHLNTSTGNTYACSKAECASLHYASPAEGRAAYEKMMEAYTLPKPLRKKPKSLEDDFASFMNSSKAKAAPLDRGDWRGDQARAALLNGDLAADQMISDEVSGYYEPDEYEPE</sequence>
<comment type="caution">
    <text evidence="1">The sequence shown here is derived from an EMBL/GenBank/DDBJ whole genome shotgun (WGS) entry which is preliminary data.</text>
</comment>
<name>A0ABW3TNC4_9MICO</name>
<keyword evidence="2" id="KW-1185">Reference proteome</keyword>
<organism evidence="1 2">
    <name type="scientific">Leucobacter albus</name>
    <dbReference type="NCBI Taxonomy" id="272210"/>
    <lineage>
        <taxon>Bacteria</taxon>
        <taxon>Bacillati</taxon>
        <taxon>Actinomycetota</taxon>
        <taxon>Actinomycetes</taxon>
        <taxon>Micrococcales</taxon>
        <taxon>Microbacteriaceae</taxon>
        <taxon>Leucobacter</taxon>
    </lineage>
</organism>
<evidence type="ECO:0000313" key="1">
    <source>
        <dbReference type="EMBL" id="MFD1201982.1"/>
    </source>
</evidence>
<evidence type="ECO:0000313" key="2">
    <source>
        <dbReference type="Proteomes" id="UP001597181"/>
    </source>
</evidence>
<dbReference type="Proteomes" id="UP001597181">
    <property type="component" value="Unassembled WGS sequence"/>
</dbReference>
<gene>
    <name evidence="1" type="ORF">ACFQ3U_08760</name>
</gene>
<protein>
    <submittedName>
        <fullName evidence="1">Uncharacterized protein</fullName>
    </submittedName>
</protein>